<feature type="transmembrane region" description="Helical" evidence="5">
    <location>
        <begin position="21"/>
        <end position="43"/>
    </location>
</feature>
<dbReference type="PANTHER" id="PTHR21191">
    <property type="entry name" value="AQUAPORIN"/>
    <property type="match status" value="1"/>
</dbReference>
<dbReference type="SUPFAM" id="SSF81338">
    <property type="entry name" value="Aquaporin-like"/>
    <property type="match status" value="1"/>
</dbReference>
<dbReference type="WBParaSite" id="ACAC_0000246101-mRNA-1">
    <property type="protein sequence ID" value="ACAC_0000246101-mRNA-1"/>
    <property type="gene ID" value="ACAC_0000246101"/>
</dbReference>
<dbReference type="GO" id="GO:0015267">
    <property type="term" value="F:channel activity"/>
    <property type="evidence" value="ECO:0007669"/>
    <property type="project" value="TreeGrafter"/>
</dbReference>
<evidence type="ECO:0000256" key="5">
    <source>
        <dbReference type="SAM" id="Phobius"/>
    </source>
</evidence>
<evidence type="ECO:0000256" key="2">
    <source>
        <dbReference type="ARBA" id="ARBA00022692"/>
    </source>
</evidence>
<sequence length="232" mass="25415">MTIFLNKLMTRRGRMIPGVMVKYYGAMAFFFTVTSLLTVGSFVNRGAFVNPLAPVEAYCYGVIGSANSFALFFLQFFSLLYFYCTILINSDFVYEVALLQGFPTVVAARGGDDRRSQRVPAGSVALVITFPLVVAFELAGSFLLRLILPNLPARGKSYTLSAVVAAFLSFALVYVGVPGLNPVVASSRLFGCDGIGAPWFILVYWLCPVIGWLLAAALEKSMTRKFMEKKSN</sequence>
<name>A0A0K0CXX5_ANGCA</name>
<dbReference type="STRING" id="6313.A0A0K0CXX5"/>
<keyword evidence="3 5" id="KW-1133">Transmembrane helix</keyword>
<feature type="transmembrane region" description="Helical" evidence="5">
    <location>
        <begin position="123"/>
        <end position="146"/>
    </location>
</feature>
<dbReference type="Proteomes" id="UP000035642">
    <property type="component" value="Unassembled WGS sequence"/>
</dbReference>
<evidence type="ECO:0000256" key="1">
    <source>
        <dbReference type="ARBA" id="ARBA00004141"/>
    </source>
</evidence>
<dbReference type="GO" id="GO:0005737">
    <property type="term" value="C:cytoplasm"/>
    <property type="evidence" value="ECO:0007669"/>
    <property type="project" value="TreeGrafter"/>
</dbReference>
<protein>
    <submittedName>
        <fullName evidence="7">Aquaporin</fullName>
    </submittedName>
</protein>
<feature type="transmembrane region" description="Helical" evidence="5">
    <location>
        <begin position="197"/>
        <end position="218"/>
    </location>
</feature>
<dbReference type="PANTHER" id="PTHR21191:SF16">
    <property type="entry name" value="AQUAPORIN"/>
    <property type="match status" value="1"/>
</dbReference>
<feature type="transmembrane region" description="Helical" evidence="5">
    <location>
        <begin position="63"/>
        <end position="83"/>
    </location>
</feature>
<keyword evidence="4 5" id="KW-0472">Membrane</keyword>
<accession>A0A0K0CXX5</accession>
<feature type="transmembrane region" description="Helical" evidence="5">
    <location>
        <begin position="158"/>
        <end position="177"/>
    </location>
</feature>
<proteinExistence type="predicted"/>
<reference evidence="7" key="2">
    <citation type="submission" date="2017-02" db="UniProtKB">
        <authorList>
            <consortium name="WormBaseParasite"/>
        </authorList>
    </citation>
    <scope>IDENTIFICATION</scope>
</reference>
<dbReference type="InterPro" id="IPR023271">
    <property type="entry name" value="Aquaporin-like"/>
</dbReference>
<evidence type="ECO:0000256" key="3">
    <source>
        <dbReference type="ARBA" id="ARBA00022989"/>
    </source>
</evidence>
<feature type="transmembrane region" description="Helical" evidence="5">
    <location>
        <begin position="92"/>
        <end position="111"/>
    </location>
</feature>
<keyword evidence="2 5" id="KW-0812">Transmembrane</keyword>
<dbReference type="GO" id="GO:0016020">
    <property type="term" value="C:membrane"/>
    <property type="evidence" value="ECO:0007669"/>
    <property type="project" value="UniProtKB-SubCell"/>
</dbReference>
<organism evidence="6 7">
    <name type="scientific">Angiostrongylus cantonensis</name>
    <name type="common">Rat lungworm</name>
    <dbReference type="NCBI Taxonomy" id="6313"/>
    <lineage>
        <taxon>Eukaryota</taxon>
        <taxon>Metazoa</taxon>
        <taxon>Ecdysozoa</taxon>
        <taxon>Nematoda</taxon>
        <taxon>Chromadorea</taxon>
        <taxon>Rhabditida</taxon>
        <taxon>Rhabditina</taxon>
        <taxon>Rhabditomorpha</taxon>
        <taxon>Strongyloidea</taxon>
        <taxon>Metastrongylidae</taxon>
        <taxon>Angiostrongylus</taxon>
    </lineage>
</organism>
<keyword evidence="6" id="KW-1185">Reference proteome</keyword>
<evidence type="ECO:0000313" key="6">
    <source>
        <dbReference type="Proteomes" id="UP000035642"/>
    </source>
</evidence>
<reference evidence="6" key="1">
    <citation type="submission" date="2012-09" db="EMBL/GenBank/DDBJ databases">
        <authorList>
            <person name="Martin A.A."/>
        </authorList>
    </citation>
    <scope>NUCLEOTIDE SEQUENCE</scope>
</reference>
<dbReference type="AlphaFoldDB" id="A0A0K0CXX5"/>
<evidence type="ECO:0000313" key="7">
    <source>
        <dbReference type="WBParaSite" id="ACAC_0000246101-mRNA-1"/>
    </source>
</evidence>
<evidence type="ECO:0000256" key="4">
    <source>
        <dbReference type="ARBA" id="ARBA00023136"/>
    </source>
</evidence>
<dbReference type="InterPro" id="IPR051883">
    <property type="entry name" value="AQP11/12_channel"/>
</dbReference>
<comment type="subcellular location">
    <subcellularLocation>
        <location evidence="1">Membrane</location>
        <topology evidence="1">Multi-pass membrane protein</topology>
    </subcellularLocation>
</comment>